<dbReference type="Pfam" id="PF11871">
    <property type="entry name" value="DUF3391"/>
    <property type="match status" value="1"/>
</dbReference>
<dbReference type="SUPFAM" id="SSF109604">
    <property type="entry name" value="HD-domain/PDEase-like"/>
    <property type="match status" value="1"/>
</dbReference>
<gene>
    <name evidence="3" type="ORF">FHS30_001761</name>
</gene>
<dbReference type="EMBL" id="JACHXZ010000002">
    <property type="protein sequence ID" value="MBB3168577.1"/>
    <property type="molecule type" value="Genomic_DNA"/>
</dbReference>
<evidence type="ECO:0000313" key="4">
    <source>
        <dbReference type="Proteomes" id="UP000559987"/>
    </source>
</evidence>
<dbReference type="InterPro" id="IPR003607">
    <property type="entry name" value="HD/PDEase_dom"/>
</dbReference>
<dbReference type="CDD" id="cd00077">
    <property type="entry name" value="HDc"/>
    <property type="match status" value="1"/>
</dbReference>
<dbReference type="NCBIfam" id="TIGR00277">
    <property type="entry name" value="HDIG"/>
    <property type="match status" value="1"/>
</dbReference>
<evidence type="ECO:0000259" key="2">
    <source>
        <dbReference type="PROSITE" id="PS51832"/>
    </source>
</evidence>
<dbReference type="PROSITE" id="PS51832">
    <property type="entry name" value="HD_GYP"/>
    <property type="match status" value="1"/>
</dbReference>
<dbReference type="Proteomes" id="UP000559987">
    <property type="component" value="Unassembled WGS sequence"/>
</dbReference>
<feature type="domain" description="HD" evidence="1">
    <location>
        <begin position="166"/>
        <end position="289"/>
    </location>
</feature>
<dbReference type="PANTHER" id="PTHR43155">
    <property type="entry name" value="CYCLIC DI-GMP PHOSPHODIESTERASE PA4108-RELATED"/>
    <property type="match status" value="1"/>
</dbReference>
<dbReference type="InterPro" id="IPR006675">
    <property type="entry name" value="HDIG_dom"/>
</dbReference>
<accession>A0A839UT80</accession>
<dbReference type="PANTHER" id="PTHR43155:SF2">
    <property type="entry name" value="CYCLIC DI-GMP PHOSPHODIESTERASE PA4108"/>
    <property type="match status" value="1"/>
</dbReference>
<dbReference type="InterPro" id="IPR037522">
    <property type="entry name" value="HD_GYP_dom"/>
</dbReference>
<dbReference type="GO" id="GO:0008081">
    <property type="term" value="F:phosphoric diester hydrolase activity"/>
    <property type="evidence" value="ECO:0007669"/>
    <property type="project" value="UniProtKB-ARBA"/>
</dbReference>
<keyword evidence="4" id="KW-1185">Reference proteome</keyword>
<keyword evidence="3" id="KW-0808">Transferase</keyword>
<name>A0A839UT80_9GAMM</name>
<sequence length="415" mass="46636">MTNPPLKSFSVKKLKTRKCYVEDLAIGMYVADVDCGWLNTPFMLQGFKLEFQQQIDELKKYCIYVHIEVQEDVVIPLELGPEDSALDRKDSAYKASLSAEEEHEQARAIYEQGRATTKSILEGAAKGHAIDLPSAKEAVNFCVESILRNPDALLWMSKIRDRDEYTAEHCLSVSILAIAFGRHLRLTEEELYTIGIAGLLHDVGKMRVPSAILNKPGKLTDKEFRAISTHVVHGRNLLQQTPEIPKEVIDAAHAHHERMDGAGYPRHLSGEDISDYAKIVSIVDCYDAITSNRCYSDARPITEAMKILYENRGKQFDESLTLEFIQFIGLYPPGSIVELENGMIGIVLAKNKGAQHLPKIIRVRDENKQPCPLKALDLTDIPRGTLDPGYFIKHIHTDGSFDVHIKDYRAGSMSF</sequence>
<dbReference type="PROSITE" id="PS51831">
    <property type="entry name" value="HD"/>
    <property type="match status" value="1"/>
</dbReference>
<evidence type="ECO:0000259" key="1">
    <source>
        <dbReference type="PROSITE" id="PS51831"/>
    </source>
</evidence>
<dbReference type="SMART" id="SM00471">
    <property type="entry name" value="HDc"/>
    <property type="match status" value="1"/>
</dbReference>
<dbReference type="InterPro" id="IPR021812">
    <property type="entry name" value="DUF3391"/>
</dbReference>
<evidence type="ECO:0000313" key="3">
    <source>
        <dbReference type="EMBL" id="MBB3168577.1"/>
    </source>
</evidence>
<dbReference type="Gene3D" id="1.10.3210.10">
    <property type="entry name" value="Hypothetical protein af1432"/>
    <property type="match status" value="1"/>
</dbReference>
<dbReference type="InterPro" id="IPR006674">
    <property type="entry name" value="HD_domain"/>
</dbReference>
<dbReference type="AlphaFoldDB" id="A0A839UT80"/>
<dbReference type="Pfam" id="PF13487">
    <property type="entry name" value="HD_5"/>
    <property type="match status" value="1"/>
</dbReference>
<organism evidence="3 4">
    <name type="scientific">Simiduia aestuariiviva</name>
    <dbReference type="NCBI Taxonomy" id="1510459"/>
    <lineage>
        <taxon>Bacteria</taxon>
        <taxon>Pseudomonadati</taxon>
        <taxon>Pseudomonadota</taxon>
        <taxon>Gammaproteobacteria</taxon>
        <taxon>Cellvibrionales</taxon>
        <taxon>Cellvibrionaceae</taxon>
        <taxon>Simiduia</taxon>
    </lineage>
</organism>
<comment type="caution">
    <text evidence="3">The sequence shown here is derived from an EMBL/GenBank/DDBJ whole genome shotgun (WGS) entry which is preliminary data.</text>
</comment>
<feature type="domain" description="HD-GYP" evidence="2">
    <location>
        <begin position="144"/>
        <end position="340"/>
    </location>
</feature>
<dbReference type="RefSeq" id="WP_183910050.1">
    <property type="nucleotide sequence ID" value="NZ_JACHXZ010000002.1"/>
</dbReference>
<reference evidence="3 4" key="1">
    <citation type="submission" date="2020-08" db="EMBL/GenBank/DDBJ databases">
        <title>Genomic Encyclopedia of Type Strains, Phase III (KMG-III): the genomes of soil and plant-associated and newly described type strains.</title>
        <authorList>
            <person name="Whitman W."/>
        </authorList>
    </citation>
    <scope>NUCLEOTIDE SEQUENCE [LARGE SCALE GENOMIC DNA]</scope>
    <source>
        <strain evidence="3 4">CECT 8571</strain>
    </source>
</reference>
<proteinExistence type="predicted"/>
<dbReference type="GO" id="GO:0016740">
    <property type="term" value="F:transferase activity"/>
    <property type="evidence" value="ECO:0007669"/>
    <property type="project" value="UniProtKB-KW"/>
</dbReference>
<protein>
    <submittedName>
        <fullName evidence="3">Putative nucleotidyltransferase with HDIG domain</fullName>
    </submittedName>
</protein>